<dbReference type="PROSITE" id="PS00463">
    <property type="entry name" value="ZN2_CY6_FUNGAL_1"/>
    <property type="match status" value="1"/>
</dbReference>
<keyword evidence="2" id="KW-0539">Nucleus</keyword>
<sequence>MTPENTAHSCQNCRWSRVRCDSTRPACRRCAFDGVDCLGYGPPLLWVQPETLHGQHIHGNGSGNGSISRLSRKRGRPKLVLAKSRTQPISRRVDMDGSFAIFSTSKDKLVKPPLPCPLPRGLAPANDADVNFTLHCLLYFNTHICPDVVAVDSPENPHRIDVYIWHLIPDFLLSMLNAISITHQIIRSQPLNVLLTDNTATYSEGSAADKQVTRLESFHHPLITKVYRYQHQALQGINGCLQIMQTELTDMAIALIALLLMAQVQQSAHGVWWAHWKAIRQLVGTRGGFTEIVNTNSSLHNPLSLFMLIDVMSCITKPSGSIGGRISLQLEYLEHLPTIYHDGTDTGFPCPNELVECIIRINHLRATSCLLPDNDADINSRILSLVQQIVSFSPAIWIHRANLVKPRASLPGRDNVFHFTGYDFTVPANRAAAVEEGGWLCLGFMFQAAVLLYSTRCLILDRGIPAPIFFPTDLAHGSIIDVHDLRSAADDMLFNGFRRFFSVNSRQDAWIGKFLYWPLFIAGMECCSGSESSDKRELVTQALGNLASYLGDLSLIDAVSFLRSQWQMESDMWRIEASGERSEQALYPRTWDDKISLLRENSVFFI</sequence>
<dbReference type="EMBL" id="KN832890">
    <property type="protein sequence ID" value="KIM94346.1"/>
    <property type="molecule type" value="Genomic_DNA"/>
</dbReference>
<evidence type="ECO:0000256" key="1">
    <source>
        <dbReference type="ARBA" id="ARBA00004123"/>
    </source>
</evidence>
<dbReference type="PANTHER" id="PTHR37534">
    <property type="entry name" value="TRANSCRIPTIONAL ACTIVATOR PROTEIN UGA3"/>
    <property type="match status" value="1"/>
</dbReference>
<dbReference type="PANTHER" id="PTHR37534:SF51">
    <property type="entry name" value="ACRIFLAVINE SENSITIVITY CONTROL PROTEIN ACR-2"/>
    <property type="match status" value="1"/>
</dbReference>
<evidence type="ECO:0000313" key="5">
    <source>
        <dbReference type="Proteomes" id="UP000054321"/>
    </source>
</evidence>
<name>A0A0C3GVK6_OIDMZ</name>
<dbReference type="GO" id="GO:0045944">
    <property type="term" value="P:positive regulation of transcription by RNA polymerase II"/>
    <property type="evidence" value="ECO:0007669"/>
    <property type="project" value="TreeGrafter"/>
</dbReference>
<feature type="domain" description="Zn(2)-C6 fungal-type" evidence="3">
    <location>
        <begin position="9"/>
        <end position="37"/>
    </location>
</feature>
<dbReference type="GO" id="GO:0008270">
    <property type="term" value="F:zinc ion binding"/>
    <property type="evidence" value="ECO:0007669"/>
    <property type="project" value="InterPro"/>
</dbReference>
<dbReference type="InterPro" id="IPR036864">
    <property type="entry name" value="Zn2-C6_fun-type_DNA-bd_sf"/>
</dbReference>
<keyword evidence="5" id="KW-1185">Reference proteome</keyword>
<comment type="subcellular location">
    <subcellularLocation>
        <location evidence="1">Nucleus</location>
    </subcellularLocation>
</comment>
<gene>
    <name evidence="4" type="ORF">OIDMADRAFT_135919</name>
</gene>
<dbReference type="CDD" id="cd00067">
    <property type="entry name" value="GAL4"/>
    <property type="match status" value="1"/>
</dbReference>
<evidence type="ECO:0000259" key="3">
    <source>
        <dbReference type="PROSITE" id="PS50048"/>
    </source>
</evidence>
<dbReference type="InterPro" id="IPR021858">
    <property type="entry name" value="Fun_TF"/>
</dbReference>
<reference evidence="4 5" key="1">
    <citation type="submission" date="2014-04" db="EMBL/GenBank/DDBJ databases">
        <authorList>
            <consortium name="DOE Joint Genome Institute"/>
            <person name="Kuo A."/>
            <person name="Martino E."/>
            <person name="Perotto S."/>
            <person name="Kohler A."/>
            <person name="Nagy L.G."/>
            <person name="Floudas D."/>
            <person name="Copeland A."/>
            <person name="Barry K.W."/>
            <person name="Cichocki N."/>
            <person name="Veneault-Fourrey C."/>
            <person name="LaButti K."/>
            <person name="Lindquist E.A."/>
            <person name="Lipzen A."/>
            <person name="Lundell T."/>
            <person name="Morin E."/>
            <person name="Murat C."/>
            <person name="Sun H."/>
            <person name="Tunlid A."/>
            <person name="Henrissat B."/>
            <person name="Grigoriev I.V."/>
            <person name="Hibbett D.S."/>
            <person name="Martin F."/>
            <person name="Nordberg H.P."/>
            <person name="Cantor M.N."/>
            <person name="Hua S.X."/>
        </authorList>
    </citation>
    <scope>NUCLEOTIDE SEQUENCE [LARGE SCALE GENOMIC DNA]</scope>
    <source>
        <strain evidence="4 5">Zn</strain>
    </source>
</reference>
<accession>A0A0C3GVK6</accession>
<dbReference type="Pfam" id="PF11951">
    <property type="entry name" value="Fungal_trans_2"/>
    <property type="match status" value="1"/>
</dbReference>
<reference evidence="5" key="2">
    <citation type="submission" date="2015-01" db="EMBL/GenBank/DDBJ databases">
        <title>Evolutionary Origins and Diversification of the Mycorrhizal Mutualists.</title>
        <authorList>
            <consortium name="DOE Joint Genome Institute"/>
            <consortium name="Mycorrhizal Genomics Consortium"/>
            <person name="Kohler A."/>
            <person name="Kuo A."/>
            <person name="Nagy L.G."/>
            <person name="Floudas D."/>
            <person name="Copeland A."/>
            <person name="Barry K.W."/>
            <person name="Cichocki N."/>
            <person name="Veneault-Fourrey C."/>
            <person name="LaButti K."/>
            <person name="Lindquist E.A."/>
            <person name="Lipzen A."/>
            <person name="Lundell T."/>
            <person name="Morin E."/>
            <person name="Murat C."/>
            <person name="Riley R."/>
            <person name="Ohm R."/>
            <person name="Sun H."/>
            <person name="Tunlid A."/>
            <person name="Henrissat B."/>
            <person name="Grigoriev I.V."/>
            <person name="Hibbett D.S."/>
            <person name="Martin F."/>
        </authorList>
    </citation>
    <scope>NUCLEOTIDE SEQUENCE [LARGE SCALE GENOMIC DNA]</scope>
    <source>
        <strain evidence="5">Zn</strain>
    </source>
</reference>
<protein>
    <recommendedName>
        <fullName evidence="3">Zn(2)-C6 fungal-type domain-containing protein</fullName>
    </recommendedName>
</protein>
<dbReference type="SMART" id="SM00066">
    <property type="entry name" value="GAL4"/>
    <property type="match status" value="1"/>
</dbReference>
<dbReference type="Pfam" id="PF00172">
    <property type="entry name" value="Zn_clus"/>
    <property type="match status" value="1"/>
</dbReference>
<dbReference type="HOGENOM" id="CLU_021916_2_0_1"/>
<organism evidence="4 5">
    <name type="scientific">Oidiodendron maius (strain Zn)</name>
    <dbReference type="NCBI Taxonomy" id="913774"/>
    <lineage>
        <taxon>Eukaryota</taxon>
        <taxon>Fungi</taxon>
        <taxon>Dikarya</taxon>
        <taxon>Ascomycota</taxon>
        <taxon>Pezizomycotina</taxon>
        <taxon>Leotiomycetes</taxon>
        <taxon>Leotiomycetes incertae sedis</taxon>
        <taxon>Myxotrichaceae</taxon>
        <taxon>Oidiodendron</taxon>
    </lineage>
</organism>
<dbReference type="Proteomes" id="UP000054321">
    <property type="component" value="Unassembled WGS sequence"/>
</dbReference>
<dbReference type="PROSITE" id="PS50048">
    <property type="entry name" value="ZN2_CY6_FUNGAL_2"/>
    <property type="match status" value="1"/>
</dbReference>
<dbReference type="OrthoDB" id="5386330at2759"/>
<proteinExistence type="predicted"/>
<dbReference type="Gene3D" id="4.10.240.10">
    <property type="entry name" value="Zn(2)-C6 fungal-type DNA-binding domain"/>
    <property type="match status" value="1"/>
</dbReference>
<dbReference type="InParanoid" id="A0A0C3GVK6"/>
<evidence type="ECO:0000313" key="4">
    <source>
        <dbReference type="EMBL" id="KIM94346.1"/>
    </source>
</evidence>
<dbReference type="InterPro" id="IPR001138">
    <property type="entry name" value="Zn2Cys6_DnaBD"/>
</dbReference>
<evidence type="ECO:0000256" key="2">
    <source>
        <dbReference type="ARBA" id="ARBA00023242"/>
    </source>
</evidence>
<dbReference type="GO" id="GO:0000976">
    <property type="term" value="F:transcription cis-regulatory region binding"/>
    <property type="evidence" value="ECO:0007669"/>
    <property type="project" value="TreeGrafter"/>
</dbReference>
<dbReference type="SUPFAM" id="SSF57701">
    <property type="entry name" value="Zn2/Cys6 DNA-binding domain"/>
    <property type="match status" value="1"/>
</dbReference>
<dbReference type="GO" id="GO:0005634">
    <property type="term" value="C:nucleus"/>
    <property type="evidence" value="ECO:0007669"/>
    <property type="project" value="UniProtKB-SubCell"/>
</dbReference>
<dbReference type="GO" id="GO:0000981">
    <property type="term" value="F:DNA-binding transcription factor activity, RNA polymerase II-specific"/>
    <property type="evidence" value="ECO:0007669"/>
    <property type="project" value="InterPro"/>
</dbReference>
<dbReference type="AlphaFoldDB" id="A0A0C3GVK6"/>